<name>A0A1T5FSR6_9BACT</name>
<evidence type="ECO:0000313" key="3">
    <source>
        <dbReference type="Proteomes" id="UP000190897"/>
    </source>
</evidence>
<protein>
    <submittedName>
        <fullName evidence="2">Uncharacterized protein</fullName>
    </submittedName>
</protein>
<feature type="transmembrane region" description="Helical" evidence="1">
    <location>
        <begin position="131"/>
        <end position="147"/>
    </location>
</feature>
<feature type="transmembrane region" description="Helical" evidence="1">
    <location>
        <begin position="100"/>
        <end position="119"/>
    </location>
</feature>
<accession>A0A1T5FSR6</accession>
<reference evidence="3" key="1">
    <citation type="submission" date="2017-02" db="EMBL/GenBank/DDBJ databases">
        <authorList>
            <person name="Varghese N."/>
            <person name="Submissions S."/>
        </authorList>
    </citation>
    <scope>NUCLEOTIDE SEQUENCE [LARGE SCALE GENOMIC DNA]</scope>
    <source>
        <strain evidence="3">DSM 22270</strain>
    </source>
</reference>
<dbReference type="AlphaFoldDB" id="A0A1T5FSR6"/>
<dbReference type="Proteomes" id="UP000190897">
    <property type="component" value="Unassembled WGS sequence"/>
</dbReference>
<sequence length="227" mass="25207">MLDVPIFILILFGAVVVYAVVAFYFATSKSIGILGILILYILFQSLLSLFDFYKVESAIPPRLTLLIGPGFLLAGYLCLSSKGKLFLDGLDMKFLTLLHVVRLPVEIVLYYVFAAGFIPELMTFEGNNFDILSGISAVIIFYFVFVTKKAGHRLLLIWNVIGLILLINVVSIAILTAKTPFQQLSFDQPNIGITYFPLVLLPAVVVPLVLIAHISAIRQLFFNSLEN</sequence>
<proteinExistence type="predicted"/>
<organism evidence="2 3">
    <name type="scientific">Dyadobacter psychrophilus</name>
    <dbReference type="NCBI Taxonomy" id="651661"/>
    <lineage>
        <taxon>Bacteria</taxon>
        <taxon>Pseudomonadati</taxon>
        <taxon>Bacteroidota</taxon>
        <taxon>Cytophagia</taxon>
        <taxon>Cytophagales</taxon>
        <taxon>Spirosomataceae</taxon>
        <taxon>Dyadobacter</taxon>
    </lineage>
</organism>
<feature type="transmembrane region" description="Helical" evidence="1">
    <location>
        <begin position="6"/>
        <end position="26"/>
    </location>
</feature>
<evidence type="ECO:0000256" key="1">
    <source>
        <dbReference type="SAM" id="Phobius"/>
    </source>
</evidence>
<feature type="transmembrane region" description="Helical" evidence="1">
    <location>
        <begin position="195"/>
        <end position="217"/>
    </location>
</feature>
<feature type="transmembrane region" description="Helical" evidence="1">
    <location>
        <begin position="59"/>
        <end position="79"/>
    </location>
</feature>
<dbReference type="STRING" id="651661.SAMN05660293_03379"/>
<keyword evidence="1" id="KW-0472">Membrane</keyword>
<evidence type="ECO:0000313" key="2">
    <source>
        <dbReference type="EMBL" id="SKB99215.1"/>
    </source>
</evidence>
<keyword evidence="3" id="KW-1185">Reference proteome</keyword>
<dbReference type="RefSeq" id="WP_082215900.1">
    <property type="nucleotide sequence ID" value="NZ_FUZA01000004.1"/>
</dbReference>
<keyword evidence="1" id="KW-0812">Transmembrane</keyword>
<gene>
    <name evidence="2" type="ORF">SAMN05660293_03379</name>
</gene>
<feature type="transmembrane region" description="Helical" evidence="1">
    <location>
        <begin position="33"/>
        <end position="53"/>
    </location>
</feature>
<dbReference type="OrthoDB" id="675847at2"/>
<feature type="transmembrane region" description="Helical" evidence="1">
    <location>
        <begin position="154"/>
        <end position="175"/>
    </location>
</feature>
<dbReference type="EMBL" id="FUZA01000004">
    <property type="protein sequence ID" value="SKB99215.1"/>
    <property type="molecule type" value="Genomic_DNA"/>
</dbReference>
<keyword evidence="1" id="KW-1133">Transmembrane helix</keyword>